<dbReference type="EMBL" id="CP093345">
    <property type="protein sequence ID" value="WOG93619.1"/>
    <property type="molecule type" value="Genomic_DNA"/>
</dbReference>
<reference evidence="8" key="1">
    <citation type="journal article" date="2016" name="Nat. Genet.">
        <title>A high-quality carrot genome assembly provides new insights into carotenoid accumulation and asterid genome evolution.</title>
        <authorList>
            <person name="Iorizzo M."/>
            <person name="Ellison S."/>
            <person name="Senalik D."/>
            <person name="Zeng P."/>
            <person name="Satapoomin P."/>
            <person name="Huang J."/>
            <person name="Bowman M."/>
            <person name="Iovene M."/>
            <person name="Sanseverino W."/>
            <person name="Cavagnaro P."/>
            <person name="Yildiz M."/>
            <person name="Macko-Podgorni A."/>
            <person name="Moranska E."/>
            <person name="Grzebelus E."/>
            <person name="Grzebelus D."/>
            <person name="Ashrafi H."/>
            <person name="Zheng Z."/>
            <person name="Cheng S."/>
            <person name="Spooner D."/>
            <person name="Van Deynze A."/>
            <person name="Simon P."/>
        </authorList>
    </citation>
    <scope>NUCLEOTIDE SEQUENCE [LARGE SCALE GENOMIC DNA]</scope>
    <source>
        <tissue evidence="8">Leaf</tissue>
    </source>
</reference>
<dbReference type="PANTHER" id="PTHR31234">
    <property type="entry name" value="LATE EMBRYOGENESIS ABUNDANT (LEA) HYDROXYPROLINE-RICH GLYCOPROTEIN FAMILY"/>
    <property type="match status" value="1"/>
</dbReference>
<dbReference type="EMBL" id="LNRQ01000003">
    <property type="protein sequence ID" value="KZN02651.1"/>
    <property type="molecule type" value="Genomic_DNA"/>
</dbReference>
<feature type="region of interest" description="Disordered" evidence="5">
    <location>
        <begin position="17"/>
        <end position="74"/>
    </location>
</feature>
<evidence type="ECO:0000313" key="9">
    <source>
        <dbReference type="EMBL" id="WOG93619.1"/>
    </source>
</evidence>
<name>A0A166BN63_DAUCS</name>
<organism evidence="8">
    <name type="scientific">Daucus carota subsp. sativus</name>
    <name type="common">Carrot</name>
    <dbReference type="NCBI Taxonomy" id="79200"/>
    <lineage>
        <taxon>Eukaryota</taxon>
        <taxon>Viridiplantae</taxon>
        <taxon>Streptophyta</taxon>
        <taxon>Embryophyta</taxon>
        <taxon>Tracheophyta</taxon>
        <taxon>Spermatophyta</taxon>
        <taxon>Magnoliopsida</taxon>
        <taxon>eudicotyledons</taxon>
        <taxon>Gunneridae</taxon>
        <taxon>Pentapetalae</taxon>
        <taxon>asterids</taxon>
        <taxon>campanulids</taxon>
        <taxon>Apiales</taxon>
        <taxon>Apiaceae</taxon>
        <taxon>Apioideae</taxon>
        <taxon>Scandiceae</taxon>
        <taxon>Daucinae</taxon>
        <taxon>Daucus</taxon>
        <taxon>Daucus sect. Daucus</taxon>
    </lineage>
</organism>
<evidence type="ECO:0000256" key="5">
    <source>
        <dbReference type="SAM" id="MobiDB-lite"/>
    </source>
</evidence>
<evidence type="ECO:0000256" key="3">
    <source>
        <dbReference type="ARBA" id="ARBA00022989"/>
    </source>
</evidence>
<dbReference type="Proteomes" id="UP000077755">
    <property type="component" value="Chromosome 3"/>
</dbReference>
<evidence type="ECO:0000259" key="7">
    <source>
        <dbReference type="Pfam" id="PF03168"/>
    </source>
</evidence>
<dbReference type="PANTHER" id="PTHR31234:SF72">
    <property type="entry name" value="NDR1_HIN1-LIKE PROTEIN 6"/>
    <property type="match status" value="1"/>
</dbReference>
<feature type="compositionally biased region" description="Pro residues" evidence="5">
    <location>
        <begin position="44"/>
        <end position="59"/>
    </location>
</feature>
<keyword evidence="2 6" id="KW-0812">Transmembrane</keyword>
<dbReference type="InterPro" id="IPR004864">
    <property type="entry name" value="LEA_2"/>
</dbReference>
<evidence type="ECO:0000313" key="8">
    <source>
        <dbReference type="EMBL" id="KZN02651.1"/>
    </source>
</evidence>
<proteinExistence type="predicted"/>
<feature type="domain" description="Late embryogenesis abundant protein LEA-2 subgroup" evidence="7">
    <location>
        <begin position="142"/>
        <end position="238"/>
    </location>
</feature>
<dbReference type="OMA" id="YQGHQNK"/>
<dbReference type="STRING" id="79200.A0A166BN63"/>
<keyword evidence="3 6" id="KW-1133">Transmembrane helix</keyword>
<evidence type="ECO:0000256" key="4">
    <source>
        <dbReference type="ARBA" id="ARBA00023136"/>
    </source>
</evidence>
<protein>
    <recommendedName>
        <fullName evidence="7">Late embryogenesis abundant protein LEA-2 subgroup domain-containing protein</fullName>
    </recommendedName>
</protein>
<feature type="transmembrane region" description="Helical" evidence="6">
    <location>
        <begin position="83"/>
        <end position="109"/>
    </location>
</feature>
<reference evidence="9" key="2">
    <citation type="submission" date="2022-03" db="EMBL/GenBank/DDBJ databases">
        <title>Draft title - Genomic analysis of global carrot germplasm unveils the trajectory of domestication and the origin of high carotenoid orange carrot.</title>
        <authorList>
            <person name="Iorizzo M."/>
            <person name="Ellison S."/>
            <person name="Senalik D."/>
            <person name="Macko-Podgorni A."/>
            <person name="Grzebelus D."/>
            <person name="Bostan H."/>
            <person name="Rolling W."/>
            <person name="Curaba J."/>
            <person name="Simon P."/>
        </authorList>
    </citation>
    <scope>NUCLEOTIDE SEQUENCE</scope>
    <source>
        <tissue evidence="9">Leaf</tissue>
    </source>
</reference>
<evidence type="ECO:0000256" key="2">
    <source>
        <dbReference type="ARBA" id="ARBA00022692"/>
    </source>
</evidence>
<dbReference type="AlphaFoldDB" id="A0A166BN63"/>
<keyword evidence="10" id="KW-1185">Reference proteome</keyword>
<dbReference type="OrthoDB" id="1917746at2759"/>
<sequence length="269" mass="29738">MADHLKIHPVVDIEAPPTAPLVANSSSKASERGGSLLHVKDMNPAPPRAQPPPGPPPPQFRQTTPLIPSPPPRRKSRSFCCKCICWTISLLILILIILGAIVGILYLVFQPKIPKYSVDRLQISDLRLNTDGSLYAKFDVQITAKNPNKKIGIYYQQGSHLSVWYAKTKLCQGKFPKFYQGHMNKTRLDVSLTGQAQYGNTLLGALQEQQQTGRIPLDLKVDVPVSVKLGKLKLRKVRILGKCLLIVDTLSSNSVITIKASSCKFKLKL</sequence>
<evidence type="ECO:0000256" key="6">
    <source>
        <dbReference type="SAM" id="Phobius"/>
    </source>
</evidence>
<dbReference type="Pfam" id="PF03168">
    <property type="entry name" value="LEA_2"/>
    <property type="match status" value="1"/>
</dbReference>
<dbReference type="Gramene" id="KZN02651">
    <property type="protein sequence ID" value="KZN02651"/>
    <property type="gene ID" value="DCAR_011405"/>
</dbReference>
<dbReference type="InterPro" id="IPR044839">
    <property type="entry name" value="NDR1-like"/>
</dbReference>
<dbReference type="GO" id="GO:0098542">
    <property type="term" value="P:defense response to other organism"/>
    <property type="evidence" value="ECO:0007669"/>
    <property type="project" value="InterPro"/>
</dbReference>
<keyword evidence="4 6" id="KW-0472">Membrane</keyword>
<evidence type="ECO:0000256" key="1">
    <source>
        <dbReference type="ARBA" id="ARBA00004167"/>
    </source>
</evidence>
<dbReference type="KEGG" id="dcr:108213774"/>
<accession>A0A166BN63</accession>
<dbReference type="GO" id="GO:0005886">
    <property type="term" value="C:plasma membrane"/>
    <property type="evidence" value="ECO:0007669"/>
    <property type="project" value="TreeGrafter"/>
</dbReference>
<comment type="subcellular location">
    <subcellularLocation>
        <location evidence="1">Membrane</location>
        <topology evidence="1">Single-pass membrane protein</topology>
    </subcellularLocation>
</comment>
<gene>
    <name evidence="8" type="ORF">DCAR_011405</name>
    <name evidence="9" type="ORF">DCAR_0312905</name>
</gene>
<evidence type="ECO:0000313" key="10">
    <source>
        <dbReference type="Proteomes" id="UP000077755"/>
    </source>
</evidence>